<feature type="compositionally biased region" description="Polar residues" evidence="1">
    <location>
        <begin position="48"/>
        <end position="68"/>
    </location>
</feature>
<protein>
    <recommendedName>
        <fullName evidence="3">PH domain-containing protein</fullName>
    </recommendedName>
</protein>
<proteinExistence type="predicted"/>
<feature type="compositionally biased region" description="Basic and acidic residues" evidence="1">
    <location>
        <begin position="205"/>
        <end position="218"/>
    </location>
</feature>
<dbReference type="OrthoDB" id="5865767at2759"/>
<feature type="non-terminal residue" evidence="2">
    <location>
        <position position="317"/>
    </location>
</feature>
<dbReference type="PANTHER" id="PTHR37283">
    <property type="entry name" value="PH DOMAIN-CONTAINING PROTEIN YHR131C"/>
    <property type="match status" value="1"/>
</dbReference>
<dbReference type="Gene3D" id="2.30.29.30">
    <property type="entry name" value="Pleckstrin-homology domain (PH domain)/Phosphotyrosine-binding domain (PTB)"/>
    <property type="match status" value="1"/>
</dbReference>
<accession>F8NGY0</accession>
<dbReference type="RefSeq" id="XP_007313864.1">
    <property type="nucleotide sequence ID" value="XM_007313802.1"/>
</dbReference>
<sequence length="317" mass="34727">MPTSAALRPDLHHVASRSMIDLHSPTKEPESLEHRQSLLKRKSKETLRSTAPSTVANTVASSHAQAGSTAGDDVLGVGRAGTLRRQNSLPSFNPSTAPPPYPIFSLRRSYRVQPRDEEGRERLPGYSNSLYLAAIMPRKMEFTAPGVQAKDRKWRRVFCELDGTTFRVYKCPAGASGAGIIGEWWEKKVGVGDIATGATSNVAPTKREEPERRIKDPDTPSSSSFFNSAAEQDRRRSQSQSSHTSTRRKRSSFMLPLRAGGSSRPQSGSVPQAELPPMNDSSSHSSLSLSPPPSRDHADIHINQAPSPRQSPRHSFL</sequence>
<name>F8NGY0_SERL9</name>
<dbReference type="HOGENOM" id="CLU_878692_0_0_1"/>
<gene>
    <name evidence="2" type="ORF">SERLADRAFT_457617</name>
</gene>
<feature type="compositionally biased region" description="Basic and acidic residues" evidence="1">
    <location>
        <begin position="24"/>
        <end position="36"/>
    </location>
</feature>
<dbReference type="EMBL" id="GL945429">
    <property type="protein sequence ID" value="EGO29622.1"/>
    <property type="molecule type" value="Genomic_DNA"/>
</dbReference>
<evidence type="ECO:0000313" key="2">
    <source>
        <dbReference type="EMBL" id="EGO29622.1"/>
    </source>
</evidence>
<dbReference type="AlphaFoldDB" id="F8NGY0"/>
<feature type="region of interest" description="Disordered" evidence="1">
    <location>
        <begin position="1"/>
        <end position="76"/>
    </location>
</feature>
<dbReference type="InterPro" id="IPR011993">
    <property type="entry name" value="PH-like_dom_sf"/>
</dbReference>
<feature type="region of interest" description="Disordered" evidence="1">
    <location>
        <begin position="200"/>
        <end position="317"/>
    </location>
</feature>
<dbReference type="Proteomes" id="UP000008064">
    <property type="component" value="Unassembled WGS sequence"/>
</dbReference>
<evidence type="ECO:0000256" key="1">
    <source>
        <dbReference type="SAM" id="MobiDB-lite"/>
    </source>
</evidence>
<feature type="compositionally biased region" description="Polar residues" evidence="1">
    <location>
        <begin position="219"/>
        <end position="230"/>
    </location>
</feature>
<dbReference type="PANTHER" id="PTHR37283:SF1">
    <property type="entry name" value="PH DOMAIN-CONTAINING PROTEIN YHR131C"/>
    <property type="match status" value="1"/>
</dbReference>
<reference evidence="2" key="1">
    <citation type="submission" date="2011-04" db="EMBL/GenBank/DDBJ databases">
        <title>Evolution of plant cell wall degrading machinery underlies the functional diversity of forest fungi.</title>
        <authorList>
            <consortium name="US DOE Joint Genome Institute (JGI-PGF)"/>
            <person name="Eastwood D.C."/>
            <person name="Floudas D."/>
            <person name="Binder M."/>
            <person name="Majcherczyk A."/>
            <person name="Schneider P."/>
            <person name="Aerts A."/>
            <person name="Asiegbu F.O."/>
            <person name="Baker S.E."/>
            <person name="Barry K."/>
            <person name="Bendiksby M."/>
            <person name="Blumentritt M."/>
            <person name="Coutinho P.M."/>
            <person name="Cullen D."/>
            <person name="Cullen D."/>
            <person name="Gathman A."/>
            <person name="Goodell B."/>
            <person name="Henrissat B."/>
            <person name="Ihrmark K."/>
            <person name="Kauserud H."/>
            <person name="Kohler A."/>
            <person name="LaButti K."/>
            <person name="Lapidus A."/>
            <person name="Lavin J.L."/>
            <person name="Lee Y.-H."/>
            <person name="Lindquist E."/>
            <person name="Lilly W."/>
            <person name="Lucas S."/>
            <person name="Morin E."/>
            <person name="Murat C."/>
            <person name="Oguiza J.A."/>
            <person name="Park J."/>
            <person name="Pisabarro A.G."/>
            <person name="Riley R."/>
            <person name="Rosling A."/>
            <person name="Salamov A."/>
            <person name="Schmidt O."/>
            <person name="Schmutz J."/>
            <person name="Skrede I."/>
            <person name="Stenlid J."/>
            <person name="Wiebenga A."/>
            <person name="Xie X."/>
            <person name="Kues U."/>
            <person name="Hibbett D.S."/>
            <person name="Hoffmeister D."/>
            <person name="Hogberg N."/>
            <person name="Martin F."/>
            <person name="Grigoriev I.V."/>
            <person name="Watkinson S.C."/>
        </authorList>
    </citation>
    <scope>NUCLEOTIDE SEQUENCE</scope>
    <source>
        <strain evidence="2">S7.9</strain>
    </source>
</reference>
<dbReference type="KEGG" id="sla:SERLADRAFT_457617"/>
<dbReference type="GeneID" id="18817555"/>
<evidence type="ECO:0008006" key="3">
    <source>
        <dbReference type="Google" id="ProtNLM"/>
    </source>
</evidence>
<organism>
    <name type="scientific">Serpula lacrymans var. lacrymans (strain S7.9)</name>
    <name type="common">Dry rot fungus</name>
    <dbReference type="NCBI Taxonomy" id="578457"/>
    <lineage>
        <taxon>Eukaryota</taxon>
        <taxon>Fungi</taxon>
        <taxon>Dikarya</taxon>
        <taxon>Basidiomycota</taxon>
        <taxon>Agaricomycotina</taxon>
        <taxon>Agaricomycetes</taxon>
        <taxon>Agaricomycetidae</taxon>
        <taxon>Boletales</taxon>
        <taxon>Coniophorineae</taxon>
        <taxon>Serpulaceae</taxon>
        <taxon>Serpula</taxon>
    </lineage>
</organism>